<dbReference type="Proteomes" id="UP000037530">
    <property type="component" value="Unassembled WGS sequence"/>
</dbReference>
<dbReference type="Gene3D" id="2.60.40.10">
    <property type="entry name" value="Immunoglobulins"/>
    <property type="match status" value="1"/>
</dbReference>
<dbReference type="EMBL" id="LHPI01000012">
    <property type="protein sequence ID" value="KOO07272.1"/>
    <property type="molecule type" value="Genomic_DNA"/>
</dbReference>
<dbReference type="PROSITE" id="PS50887">
    <property type="entry name" value="GGDEF"/>
    <property type="match status" value="1"/>
</dbReference>
<feature type="signal peptide" evidence="5">
    <location>
        <begin position="1"/>
        <end position="22"/>
    </location>
</feature>
<evidence type="ECO:0000256" key="4">
    <source>
        <dbReference type="SAM" id="Coils"/>
    </source>
</evidence>
<feature type="domain" description="GGDEF" evidence="6">
    <location>
        <begin position="824"/>
        <end position="953"/>
    </location>
</feature>
<dbReference type="PATRIC" id="fig|171383.3.peg.2734"/>
<keyword evidence="4" id="KW-0175">Coiled coil</keyword>
<reference evidence="8" key="1">
    <citation type="submission" date="2015-08" db="EMBL/GenBank/DDBJ databases">
        <title>Vibrio galatheae sp. nov., a novel member of the Vibrionaceae family isolated from the Solomon Islands.</title>
        <authorList>
            <person name="Giubergia S."/>
            <person name="Machado H."/>
            <person name="Mateiu R.V."/>
            <person name="Gram L."/>
        </authorList>
    </citation>
    <scope>NUCLEOTIDE SEQUENCE [LARGE SCALE GENOMIC DNA]</scope>
    <source>
        <strain evidence="8">DSM 19134</strain>
    </source>
</reference>
<dbReference type="CDD" id="cd01949">
    <property type="entry name" value="GGDEF"/>
    <property type="match status" value="1"/>
</dbReference>
<keyword evidence="8" id="KW-1185">Reference proteome</keyword>
<gene>
    <name evidence="7" type="ORF">AKJ31_13390</name>
</gene>
<keyword evidence="5" id="KW-0732">Signal</keyword>
<protein>
    <recommendedName>
        <fullName evidence="2">diguanylate cyclase</fullName>
        <ecNumber evidence="2">2.7.7.65</ecNumber>
    </recommendedName>
</protein>
<dbReference type="Gene3D" id="3.30.70.270">
    <property type="match status" value="1"/>
</dbReference>
<evidence type="ECO:0000256" key="1">
    <source>
        <dbReference type="ARBA" id="ARBA00001946"/>
    </source>
</evidence>
<evidence type="ECO:0000256" key="3">
    <source>
        <dbReference type="ARBA" id="ARBA00034247"/>
    </source>
</evidence>
<dbReference type="SMART" id="SM00267">
    <property type="entry name" value="GGDEF"/>
    <property type="match status" value="1"/>
</dbReference>
<accession>A0A0M0HZI7</accession>
<dbReference type="SUPFAM" id="SSF55073">
    <property type="entry name" value="Nucleotide cyclase"/>
    <property type="match status" value="1"/>
</dbReference>
<dbReference type="Gene3D" id="2.130.10.10">
    <property type="entry name" value="YVTN repeat-like/Quinoprotein amine dehydrogenase"/>
    <property type="match status" value="3"/>
</dbReference>
<dbReference type="PANTHER" id="PTHR45138:SF9">
    <property type="entry name" value="DIGUANYLATE CYCLASE DGCM-RELATED"/>
    <property type="match status" value="1"/>
</dbReference>
<organism evidence="7 8">
    <name type="scientific">Vibrio hepatarius</name>
    <dbReference type="NCBI Taxonomy" id="171383"/>
    <lineage>
        <taxon>Bacteria</taxon>
        <taxon>Pseudomonadati</taxon>
        <taxon>Pseudomonadota</taxon>
        <taxon>Gammaproteobacteria</taxon>
        <taxon>Vibrionales</taxon>
        <taxon>Vibrionaceae</taxon>
        <taxon>Vibrio</taxon>
        <taxon>Vibrio oreintalis group</taxon>
    </lineage>
</organism>
<sequence length="956" mass="107323">MQALPWRLLFIAAFAIPTQSSAQPTLLSDYFIETWNSNNGLPHNSVNAIAQTDDGYLWFATWEGVARYNGLEFTLFDRSPTTYMLDSGSRALTAEQGNRLWVGGARGSFTLRQGATWFGQDAAPSLVNHIYQDENKNLWLAIQGKGLVYRPYLDDAEYGQEQWLLQDLTAYRITQGRAGKVLVATEQGLYRLQGMTPELITTPEFKRVQYLSRANNGDLLLGTDNGAWRWDGQSLNEIDSALRNISVTVIEEDNSDCVWIGTVNNGVARYSQVGLEFFDASKGLPNNRILSWFQDMEGGIWIGTNGGVIRLREAPVVAITTRQGLVGNYVRSVLGLDAQRLLVGSSNGLSVVNSQTGYSAEVISDSVSVLSLAATQSEQILVGTYQHGVLRYHNGELTPEFDKRNGLPVNEVRAILQDSKGNLWFGTPVGLVRESPDKTIDYYTKEHGGLNGSYVMSLAEDEFGKIWVGTGVGVSYFDGDQFVSLDLDELEQAQYAFGFYIEAGFVWIATDRGIIRYQQSNGAMALVGRPQGLPIDKFFQVVKDDQGYFWLSSNRGIWRISYQAAHQVADGDATQIEFEHYDQNDGMASSQANGGSNPAAVKAQDGTLYFATANGVAAINSERLTTASQYRFPVVLESVSFDSNSVNRDELGQAPAGTHRVVFDYVGLGFVMPDRLQYRTKLQGFDSDWVYRGNSTIAEYTNLPPGEYQLMLSARYPYSEWQDSKPLYRFTVAPQFWQRLDVRLVAFIVVLFVIASLVRFRIHKLEKNEHKLKALVEAQTKELRKQAKNYELLSKEDALSRLPNRRAFDIHLNETFNHARQNQLEFYVAILDIDYFKKINDKYSHIIGDKAVVAIAQTLAEYVGDRSKVARWGGEEFTIMYNGEDVYDYFDALRQRIEQSDFSDVAEDLTLTVSIGVSTNRGTESYEEVVKQADHALLQAKRSGRNRVEIYAENEH</sequence>
<feature type="coiled-coil region" evidence="4">
    <location>
        <begin position="762"/>
        <end position="796"/>
    </location>
</feature>
<evidence type="ECO:0000313" key="7">
    <source>
        <dbReference type="EMBL" id="KOO07272.1"/>
    </source>
</evidence>
<dbReference type="Pfam" id="PF00990">
    <property type="entry name" value="GGDEF"/>
    <property type="match status" value="1"/>
</dbReference>
<feature type="chain" id="PRO_5005600468" description="diguanylate cyclase" evidence="5">
    <location>
        <begin position="23"/>
        <end position="956"/>
    </location>
</feature>
<dbReference type="InterPro" id="IPR029787">
    <property type="entry name" value="Nucleotide_cyclase"/>
</dbReference>
<dbReference type="Pfam" id="PF07494">
    <property type="entry name" value="Reg_prop"/>
    <property type="match status" value="4"/>
</dbReference>
<dbReference type="InterPro" id="IPR011110">
    <property type="entry name" value="Reg_prop"/>
</dbReference>
<evidence type="ECO:0000256" key="2">
    <source>
        <dbReference type="ARBA" id="ARBA00012528"/>
    </source>
</evidence>
<dbReference type="PANTHER" id="PTHR45138">
    <property type="entry name" value="REGULATORY COMPONENTS OF SENSORY TRANSDUCTION SYSTEM"/>
    <property type="match status" value="1"/>
</dbReference>
<dbReference type="GO" id="GO:0052621">
    <property type="term" value="F:diguanylate cyclase activity"/>
    <property type="evidence" value="ECO:0007669"/>
    <property type="project" value="UniProtKB-EC"/>
</dbReference>
<comment type="caution">
    <text evidence="7">The sequence shown here is derived from an EMBL/GenBank/DDBJ whole genome shotgun (WGS) entry which is preliminary data.</text>
</comment>
<dbReference type="InterPro" id="IPR013783">
    <property type="entry name" value="Ig-like_fold"/>
</dbReference>
<dbReference type="STRING" id="171383.AKJ31_13390"/>
<dbReference type="InterPro" id="IPR050469">
    <property type="entry name" value="Diguanylate_Cyclase"/>
</dbReference>
<dbReference type="FunFam" id="3.30.70.270:FF:000001">
    <property type="entry name" value="Diguanylate cyclase domain protein"/>
    <property type="match status" value="1"/>
</dbReference>
<dbReference type="GO" id="GO:0043709">
    <property type="term" value="P:cell adhesion involved in single-species biofilm formation"/>
    <property type="evidence" value="ECO:0007669"/>
    <property type="project" value="TreeGrafter"/>
</dbReference>
<dbReference type="AlphaFoldDB" id="A0A0M0HZI7"/>
<comment type="catalytic activity">
    <reaction evidence="3">
        <text>2 GTP = 3',3'-c-di-GMP + 2 diphosphate</text>
        <dbReference type="Rhea" id="RHEA:24898"/>
        <dbReference type="ChEBI" id="CHEBI:33019"/>
        <dbReference type="ChEBI" id="CHEBI:37565"/>
        <dbReference type="ChEBI" id="CHEBI:58805"/>
        <dbReference type="EC" id="2.7.7.65"/>
    </reaction>
</comment>
<dbReference type="NCBIfam" id="TIGR00254">
    <property type="entry name" value="GGDEF"/>
    <property type="match status" value="1"/>
</dbReference>
<evidence type="ECO:0000259" key="6">
    <source>
        <dbReference type="PROSITE" id="PS50887"/>
    </source>
</evidence>
<name>A0A0M0HZI7_9VIBR</name>
<dbReference type="EC" id="2.7.7.65" evidence="2"/>
<dbReference type="InterPro" id="IPR000160">
    <property type="entry name" value="GGDEF_dom"/>
</dbReference>
<evidence type="ECO:0000256" key="5">
    <source>
        <dbReference type="SAM" id="SignalP"/>
    </source>
</evidence>
<comment type="cofactor">
    <cofactor evidence="1">
        <name>Mg(2+)</name>
        <dbReference type="ChEBI" id="CHEBI:18420"/>
    </cofactor>
</comment>
<dbReference type="SUPFAM" id="SSF63829">
    <property type="entry name" value="Calcium-dependent phosphotriesterase"/>
    <property type="match status" value="3"/>
</dbReference>
<dbReference type="Pfam" id="PF07495">
    <property type="entry name" value="Y_Y_Y"/>
    <property type="match status" value="1"/>
</dbReference>
<proteinExistence type="predicted"/>
<evidence type="ECO:0000313" key="8">
    <source>
        <dbReference type="Proteomes" id="UP000037530"/>
    </source>
</evidence>
<dbReference type="InterPro" id="IPR043128">
    <property type="entry name" value="Rev_trsase/Diguanyl_cyclase"/>
</dbReference>
<dbReference type="GO" id="GO:0005886">
    <property type="term" value="C:plasma membrane"/>
    <property type="evidence" value="ECO:0007669"/>
    <property type="project" value="TreeGrafter"/>
</dbReference>
<dbReference type="InterPro" id="IPR015943">
    <property type="entry name" value="WD40/YVTN_repeat-like_dom_sf"/>
</dbReference>
<dbReference type="InterPro" id="IPR011123">
    <property type="entry name" value="Y_Y_Y"/>
</dbReference>
<dbReference type="GO" id="GO:1902201">
    <property type="term" value="P:negative regulation of bacterial-type flagellum-dependent cell motility"/>
    <property type="evidence" value="ECO:0007669"/>
    <property type="project" value="TreeGrafter"/>
</dbReference>